<keyword evidence="3" id="KW-1185">Reference proteome</keyword>
<dbReference type="InterPro" id="IPR022024">
    <property type="entry name" value="DUF3602"/>
</dbReference>
<reference evidence="2 3" key="1">
    <citation type="submission" date="2020-11" db="EMBL/GenBank/DDBJ databases">
        <title>Kefir isolates.</title>
        <authorList>
            <person name="Marcisauskas S."/>
            <person name="Kim Y."/>
            <person name="Blasche S."/>
        </authorList>
    </citation>
    <scope>NUCLEOTIDE SEQUENCE [LARGE SCALE GENOMIC DNA]</scope>
    <source>
        <strain evidence="2 3">KR</strain>
    </source>
</reference>
<dbReference type="Proteomes" id="UP000777482">
    <property type="component" value="Unassembled WGS sequence"/>
</dbReference>
<gene>
    <name evidence="2" type="ORF">C6P46_002845</name>
</gene>
<accession>A0A9P7B7P3</accession>
<feature type="compositionally biased region" description="Basic residues" evidence="1">
    <location>
        <begin position="96"/>
        <end position="105"/>
    </location>
</feature>
<organism evidence="2 3">
    <name type="scientific">Rhodotorula mucilaginosa</name>
    <name type="common">Yeast</name>
    <name type="synonym">Rhodotorula rubra</name>
    <dbReference type="NCBI Taxonomy" id="5537"/>
    <lineage>
        <taxon>Eukaryota</taxon>
        <taxon>Fungi</taxon>
        <taxon>Dikarya</taxon>
        <taxon>Basidiomycota</taxon>
        <taxon>Pucciniomycotina</taxon>
        <taxon>Microbotryomycetes</taxon>
        <taxon>Sporidiobolales</taxon>
        <taxon>Sporidiobolaceae</taxon>
        <taxon>Rhodotorula</taxon>
    </lineage>
</organism>
<name>A0A9P7B7P3_RHOMI</name>
<evidence type="ECO:0000313" key="2">
    <source>
        <dbReference type="EMBL" id="KAG0663255.1"/>
    </source>
</evidence>
<dbReference type="PANTHER" id="PTHR34693">
    <property type="entry name" value="PROTEIN PAR32"/>
    <property type="match status" value="1"/>
</dbReference>
<dbReference type="PANTHER" id="PTHR34693:SF1">
    <property type="entry name" value="PROTEIN PAR32"/>
    <property type="match status" value="1"/>
</dbReference>
<evidence type="ECO:0000256" key="1">
    <source>
        <dbReference type="SAM" id="MobiDB-lite"/>
    </source>
</evidence>
<feature type="region of interest" description="Disordered" evidence="1">
    <location>
        <begin position="1"/>
        <end position="176"/>
    </location>
</feature>
<dbReference type="AlphaFoldDB" id="A0A9P7B7P3"/>
<proteinExistence type="predicted"/>
<evidence type="ECO:0000313" key="3">
    <source>
        <dbReference type="Proteomes" id="UP000777482"/>
    </source>
</evidence>
<comment type="caution">
    <text evidence="2">The sequence shown here is derived from an EMBL/GenBank/DDBJ whole genome shotgun (WGS) entry which is preliminary data.</text>
</comment>
<feature type="compositionally biased region" description="Low complexity" evidence="1">
    <location>
        <begin position="85"/>
        <end position="95"/>
    </location>
</feature>
<dbReference type="EMBL" id="PUHQ01000021">
    <property type="protein sequence ID" value="KAG0663255.1"/>
    <property type="molecule type" value="Genomic_DNA"/>
</dbReference>
<feature type="compositionally biased region" description="Basic and acidic residues" evidence="1">
    <location>
        <begin position="125"/>
        <end position="161"/>
    </location>
</feature>
<protein>
    <submittedName>
        <fullName evidence="2">Uncharacterized protein</fullName>
    </submittedName>
</protein>
<dbReference type="InterPro" id="IPR053203">
    <property type="entry name" value="Cisplatin_resist-associated"/>
</dbReference>
<dbReference type="OrthoDB" id="2537432at2759"/>
<sequence length="176" mass="18859">MASLLNKIKSAVNPINKEHDAASDRGRSYTPAHHSHLNPDHADGPRSVSRGRGTGVTPTGRGKSLSPRGAGNMSRSRVRDGSEPSESAADLAAARSRSRSRARALHHGEDLPVAHGRGGAGNVAAEKRDAASRERERKIEEEDAEAEARFAEKHKNDEHLVGRGGLGNKDKEHVVH</sequence>
<feature type="compositionally biased region" description="Basic and acidic residues" evidence="1">
    <location>
        <begin position="16"/>
        <end position="27"/>
    </location>
</feature>
<dbReference type="Pfam" id="PF12223">
    <property type="entry name" value="DUF3602"/>
    <property type="match status" value="1"/>
</dbReference>